<dbReference type="AlphaFoldDB" id="A0A2G9G2B8"/>
<protein>
    <recommendedName>
        <fullName evidence="4">DRBM domain-containing protein</fullName>
    </recommendedName>
</protein>
<dbReference type="PANTHER" id="PTHR46031:SF31">
    <property type="entry name" value="DOUBLE-STRANDED RNA-BINDING PROTEIN 1-LIKE"/>
    <property type="match status" value="1"/>
</dbReference>
<dbReference type="SMART" id="SM00358">
    <property type="entry name" value="DSRM"/>
    <property type="match status" value="3"/>
</dbReference>
<dbReference type="OrthoDB" id="5274873at2759"/>
<dbReference type="PROSITE" id="PS50137">
    <property type="entry name" value="DS_RBD"/>
    <property type="match status" value="2"/>
</dbReference>
<name>A0A2G9G2B8_9LAMI</name>
<evidence type="ECO:0000313" key="6">
    <source>
        <dbReference type="Proteomes" id="UP000231279"/>
    </source>
</evidence>
<organism evidence="5 6">
    <name type="scientific">Handroanthus impetiginosus</name>
    <dbReference type="NCBI Taxonomy" id="429701"/>
    <lineage>
        <taxon>Eukaryota</taxon>
        <taxon>Viridiplantae</taxon>
        <taxon>Streptophyta</taxon>
        <taxon>Embryophyta</taxon>
        <taxon>Tracheophyta</taxon>
        <taxon>Spermatophyta</taxon>
        <taxon>Magnoliopsida</taxon>
        <taxon>eudicotyledons</taxon>
        <taxon>Gunneridae</taxon>
        <taxon>Pentapetalae</taxon>
        <taxon>asterids</taxon>
        <taxon>lamiids</taxon>
        <taxon>Lamiales</taxon>
        <taxon>Bignoniaceae</taxon>
        <taxon>Crescentiina</taxon>
        <taxon>Tabebuia alliance</taxon>
        <taxon>Handroanthus</taxon>
    </lineage>
</organism>
<dbReference type="GO" id="GO:0003723">
    <property type="term" value="F:RNA binding"/>
    <property type="evidence" value="ECO:0007669"/>
    <property type="project" value="UniProtKB-UniRule"/>
</dbReference>
<keyword evidence="1" id="KW-0677">Repeat</keyword>
<dbReference type="Pfam" id="PF00035">
    <property type="entry name" value="dsrm"/>
    <property type="match status" value="2"/>
</dbReference>
<evidence type="ECO:0000259" key="4">
    <source>
        <dbReference type="PROSITE" id="PS50137"/>
    </source>
</evidence>
<evidence type="ECO:0000256" key="1">
    <source>
        <dbReference type="ARBA" id="ARBA00022737"/>
    </source>
</evidence>
<dbReference type="InterPro" id="IPR014720">
    <property type="entry name" value="dsRBD_dom"/>
</dbReference>
<dbReference type="PANTHER" id="PTHR46031">
    <property type="match status" value="1"/>
</dbReference>
<reference evidence="6" key="1">
    <citation type="journal article" date="2018" name="Gigascience">
        <title>Genome assembly of the Pink Ipe (Handroanthus impetiginosus, Bignoniaceae), a highly valued, ecologically keystone Neotropical timber forest tree.</title>
        <authorList>
            <person name="Silva-Junior O.B."/>
            <person name="Grattapaglia D."/>
            <person name="Novaes E."/>
            <person name="Collevatti R.G."/>
        </authorList>
    </citation>
    <scope>NUCLEOTIDE SEQUENCE [LARGE SCALE GENOMIC DNA]</scope>
    <source>
        <strain evidence="6">cv. UFG-1</strain>
    </source>
</reference>
<evidence type="ECO:0000256" key="2">
    <source>
        <dbReference type="ARBA" id="ARBA00022884"/>
    </source>
</evidence>
<accession>A0A2G9G2B8</accession>
<dbReference type="Gene3D" id="3.30.160.20">
    <property type="match status" value="3"/>
</dbReference>
<sequence>MYKSKLQELCHKQKWALPRYTFVKDGEDHCPLFKASVVVGGITFDSLAACKSSKQALNEAAQFAFLHFTSEASNGSGEKINMSEKRVDDQSSVSSEATALKRADFQDEFKKKLQMYVRRKNLDSPVYHTKKEGICFRTRVSIGDEWFQSKGVFESAEEAEDSAAQAALLSLSIDAFHEDDPRSYKILLQETVEKEGLPFPKYKTIKSEDSCNFQTFSSTVEVGEEVFKGATEKTKKLAELNAAKAAYTVFMERKLFYRDCFSPKTSTDDILKLEHHLGSFIISDTDENSKSTVPHISTLNTSDLKTIETRSYLLCNRVKIFTCIPNTTLPKGTVVLPVSENRWTIFSLEFHNEQGM</sequence>
<evidence type="ECO:0000256" key="3">
    <source>
        <dbReference type="PROSITE-ProRule" id="PRU00266"/>
    </source>
</evidence>
<gene>
    <name evidence="5" type="ORF">CDL12_28069</name>
</gene>
<dbReference type="Proteomes" id="UP000231279">
    <property type="component" value="Unassembled WGS sequence"/>
</dbReference>
<feature type="domain" description="DRBM" evidence="4">
    <location>
        <begin position="1"/>
        <end position="70"/>
    </location>
</feature>
<feature type="domain" description="DRBM" evidence="4">
    <location>
        <begin position="183"/>
        <end position="252"/>
    </location>
</feature>
<evidence type="ECO:0000313" key="5">
    <source>
        <dbReference type="EMBL" id="PIM99437.1"/>
    </source>
</evidence>
<dbReference type="EMBL" id="NKXS01007598">
    <property type="protein sequence ID" value="PIM99437.1"/>
    <property type="molecule type" value="Genomic_DNA"/>
</dbReference>
<proteinExistence type="predicted"/>
<comment type="caution">
    <text evidence="5">The sequence shown here is derived from an EMBL/GenBank/DDBJ whole genome shotgun (WGS) entry which is preliminary data.</text>
</comment>
<keyword evidence="6" id="KW-1185">Reference proteome</keyword>
<dbReference type="SUPFAM" id="SSF54768">
    <property type="entry name" value="dsRNA-binding domain-like"/>
    <property type="match status" value="3"/>
</dbReference>
<keyword evidence="2 3" id="KW-0694">RNA-binding</keyword>